<reference evidence="2 3" key="1">
    <citation type="submission" date="2018-05" db="EMBL/GenBank/DDBJ databases">
        <title>Genomic Encyclopedia of Type Strains, Phase IV (KMG-IV): sequencing the most valuable type-strain genomes for metagenomic binning, comparative biology and taxonomic classification.</title>
        <authorList>
            <person name="Goeker M."/>
        </authorList>
    </citation>
    <scope>NUCLEOTIDE SEQUENCE [LARGE SCALE GENOMIC DNA]</scope>
    <source>
        <strain evidence="2 3">DSM 18773</strain>
    </source>
</reference>
<evidence type="ECO:0000259" key="1">
    <source>
        <dbReference type="Pfam" id="PF03205"/>
    </source>
</evidence>
<dbReference type="InterPro" id="IPR052539">
    <property type="entry name" value="MGD_biosynthesis_adapter"/>
</dbReference>
<dbReference type="OrthoDB" id="9786803at2"/>
<dbReference type="Proteomes" id="UP000245634">
    <property type="component" value="Unassembled WGS sequence"/>
</dbReference>
<dbReference type="Gene3D" id="3.40.50.300">
    <property type="entry name" value="P-loop containing nucleotide triphosphate hydrolases"/>
    <property type="match status" value="1"/>
</dbReference>
<dbReference type="Pfam" id="PF03205">
    <property type="entry name" value="MobB"/>
    <property type="match status" value="1"/>
</dbReference>
<dbReference type="PANTHER" id="PTHR40072">
    <property type="entry name" value="MOLYBDOPTERIN-GUANINE DINUCLEOTIDE BIOSYNTHESIS ADAPTER PROTEIN-RELATED"/>
    <property type="match status" value="1"/>
</dbReference>
<sequence length="208" mass="22469">MTDVNKPASKAGDPLLPTVPTLAIVGYKNSGKTTLVIRLVERFKQLGYRVGTCKHDGAHDLRLDGEGTDSAKHRAAGAEVTLVAGREQAFLQQVYTVEPPLEHWLAQLSDPALGLDLILVEGWKHSALPKLVLTSSENLEHLSNVLAYAVDSRRTPIAEGGTGVYDREDIEGLLHLIRCRVLHDSPPSNSSSNPGGTTACFPTLDFRA</sequence>
<proteinExistence type="predicted"/>
<gene>
    <name evidence="2" type="ORF">C7459_11368</name>
</gene>
<protein>
    <submittedName>
        <fullName evidence="2">Molybdopterin-guanine dinucleotide biosynthesis protein MobB</fullName>
    </submittedName>
</protein>
<dbReference type="InterPro" id="IPR027417">
    <property type="entry name" value="P-loop_NTPase"/>
</dbReference>
<keyword evidence="3" id="KW-1185">Reference proteome</keyword>
<organism evidence="2 3">
    <name type="scientific">Tumebacillus permanentifrigoris</name>
    <dbReference type="NCBI Taxonomy" id="378543"/>
    <lineage>
        <taxon>Bacteria</taxon>
        <taxon>Bacillati</taxon>
        <taxon>Bacillota</taxon>
        <taxon>Bacilli</taxon>
        <taxon>Bacillales</taxon>
        <taxon>Alicyclobacillaceae</taxon>
        <taxon>Tumebacillus</taxon>
    </lineage>
</organism>
<evidence type="ECO:0000313" key="2">
    <source>
        <dbReference type="EMBL" id="PWK09634.1"/>
    </source>
</evidence>
<dbReference type="PANTHER" id="PTHR40072:SF1">
    <property type="entry name" value="MOLYBDOPTERIN-GUANINE DINUCLEOTIDE BIOSYNTHESIS ADAPTER PROTEIN"/>
    <property type="match status" value="1"/>
</dbReference>
<dbReference type="NCBIfam" id="TIGR00176">
    <property type="entry name" value="mobB"/>
    <property type="match status" value="1"/>
</dbReference>
<comment type="caution">
    <text evidence="2">The sequence shown here is derived from an EMBL/GenBank/DDBJ whole genome shotgun (WGS) entry which is preliminary data.</text>
</comment>
<evidence type="ECO:0000313" key="3">
    <source>
        <dbReference type="Proteomes" id="UP000245634"/>
    </source>
</evidence>
<dbReference type="RefSeq" id="WP_109690142.1">
    <property type="nucleotide sequence ID" value="NZ_QGGL01000013.1"/>
</dbReference>
<dbReference type="InterPro" id="IPR004435">
    <property type="entry name" value="MobB_dom"/>
</dbReference>
<name>A0A316D6A3_9BACL</name>
<dbReference type="EMBL" id="QGGL01000013">
    <property type="protein sequence ID" value="PWK09634.1"/>
    <property type="molecule type" value="Genomic_DNA"/>
</dbReference>
<dbReference type="GO" id="GO:0005525">
    <property type="term" value="F:GTP binding"/>
    <property type="evidence" value="ECO:0007669"/>
    <property type="project" value="InterPro"/>
</dbReference>
<dbReference type="GO" id="GO:0006777">
    <property type="term" value="P:Mo-molybdopterin cofactor biosynthetic process"/>
    <property type="evidence" value="ECO:0007669"/>
    <property type="project" value="InterPro"/>
</dbReference>
<dbReference type="AlphaFoldDB" id="A0A316D6A3"/>
<accession>A0A316D6A3</accession>
<feature type="domain" description="Molybdopterin-guanine dinucleotide biosynthesis protein B (MobB)" evidence="1">
    <location>
        <begin position="22"/>
        <end position="140"/>
    </location>
</feature>
<dbReference type="SUPFAM" id="SSF52540">
    <property type="entry name" value="P-loop containing nucleoside triphosphate hydrolases"/>
    <property type="match status" value="1"/>
</dbReference>
<dbReference type="CDD" id="cd03116">
    <property type="entry name" value="MobB"/>
    <property type="match status" value="1"/>
</dbReference>